<dbReference type="AlphaFoldDB" id="A0A2G5NI10"/>
<protein>
    <submittedName>
        <fullName evidence="1">Uncharacterized protein</fullName>
    </submittedName>
</protein>
<sequence>MNNWLDTNHSFELNPFNRLILYKIYQILEKLDPPNAEMHRLHQKIVRDGLDTQSHILLEELALEYEKIPSYVTEFVETVISMYAHMTKSYMALTKSEIEVLKEHPYFSFLGFNLNEETDYELYAFFYLHEMRHYEGKIDLSLFSTLPKKPLSLKAYQGMLDVYEHHKINSYLSFEVLCKILK</sequence>
<name>A0A2G5NI10_9STAP</name>
<gene>
    <name evidence="1" type="ORF">BFS35_011440</name>
</gene>
<dbReference type="EMBL" id="MJBI02000007">
    <property type="protein sequence ID" value="RAI79527.1"/>
    <property type="molecule type" value="Genomic_DNA"/>
</dbReference>
<evidence type="ECO:0000313" key="1">
    <source>
        <dbReference type="EMBL" id="RAI79527.1"/>
    </source>
</evidence>
<organism evidence="1 2">
    <name type="scientific">Macrococcoides goetzii</name>
    <dbReference type="NCBI Taxonomy" id="1891097"/>
    <lineage>
        <taxon>Bacteria</taxon>
        <taxon>Bacillati</taxon>
        <taxon>Bacillota</taxon>
        <taxon>Bacilli</taxon>
        <taxon>Bacillales</taxon>
        <taxon>Staphylococcaceae</taxon>
        <taxon>Macrococcoides</taxon>
    </lineage>
</organism>
<dbReference type="InterPro" id="IPR023145">
    <property type="entry name" value="YfbU_helix-hairpin_sf"/>
</dbReference>
<evidence type="ECO:0000313" key="2">
    <source>
        <dbReference type="Proteomes" id="UP000229523"/>
    </source>
</evidence>
<dbReference type="InterPro" id="IPR005587">
    <property type="entry name" value="UPF0304_YfbU"/>
</dbReference>
<comment type="caution">
    <text evidence="1">The sequence shown here is derived from an EMBL/GenBank/DDBJ whole genome shotgun (WGS) entry which is preliminary data.</text>
</comment>
<reference evidence="1 2" key="1">
    <citation type="journal article" date="2018" name="Front. Microbiol.">
        <title>Description and Comparative Genomics of Macrococcus caseolyticus subsp. hominis subsp. nov., Macrococcus goetzii sp. nov., Macrococcus epidermidis sp. nov., and Macrococcus bohemicus sp. nov., Novel Macrococci From Human Clinical Material With Virulence Potential and Suspected Uptake of Foreign DNA by Natural Transformation.</title>
        <authorList>
            <person name="Maslanova I."/>
            <person name="Wertheimer Z."/>
            <person name="Sedlacek I."/>
            <person name="Svec P."/>
            <person name="Indrakova A."/>
            <person name="Kovarovic V."/>
            <person name="Schumann P."/>
            <person name="Sproer C."/>
            <person name="Kralova S."/>
            <person name="Sedo O."/>
            <person name="Kristofova L."/>
            <person name="Vrbovska V."/>
            <person name="Fuzik T."/>
            <person name="Petras P."/>
            <person name="Zdrahal Z."/>
            <person name="Ruzickova V."/>
            <person name="Doskar J."/>
            <person name="Pantucek R."/>
        </authorList>
    </citation>
    <scope>NUCLEOTIDE SEQUENCE [LARGE SCALE GENOMIC DNA]</scope>
    <source>
        <strain evidence="1 2">CCM 4927</strain>
    </source>
</reference>
<dbReference type="Proteomes" id="UP000229523">
    <property type="component" value="Unassembled WGS sequence"/>
</dbReference>
<dbReference type="RefSeq" id="WP_099581621.1">
    <property type="nucleotide sequence ID" value="NZ_MJBI02000007.1"/>
</dbReference>
<keyword evidence="2" id="KW-1185">Reference proteome</keyword>
<proteinExistence type="predicted"/>
<dbReference type="Gene3D" id="1.10.3190.10">
    <property type="entry name" value="yfbu gene product, domain 2"/>
    <property type="match status" value="1"/>
</dbReference>
<dbReference type="InterPro" id="IPR023146">
    <property type="entry name" value="YfbU_alpha-helical_sf"/>
</dbReference>
<dbReference type="Gene3D" id="1.10.287.680">
    <property type="entry name" value="Helix hairpin bin"/>
    <property type="match status" value="1"/>
</dbReference>
<accession>A0A2G5NI10</accession>
<dbReference type="Pfam" id="PF03887">
    <property type="entry name" value="YfbU"/>
    <property type="match status" value="1"/>
</dbReference>
<dbReference type="SUPFAM" id="SSF116960">
    <property type="entry name" value="YfbU-like"/>
    <property type="match status" value="1"/>
</dbReference>